<proteinExistence type="predicted"/>
<dbReference type="InterPro" id="IPR025528">
    <property type="entry name" value="BrnA_antitoxin"/>
</dbReference>
<dbReference type="Proteomes" id="UP000530268">
    <property type="component" value="Unassembled WGS sequence"/>
</dbReference>
<organism evidence="1 2">
    <name type="scientific">Sulfitobacter undariae</name>
    <dbReference type="NCBI Taxonomy" id="1563671"/>
    <lineage>
        <taxon>Bacteria</taxon>
        <taxon>Pseudomonadati</taxon>
        <taxon>Pseudomonadota</taxon>
        <taxon>Alphaproteobacteria</taxon>
        <taxon>Rhodobacterales</taxon>
        <taxon>Roseobacteraceae</taxon>
        <taxon>Sulfitobacter</taxon>
    </lineage>
</organism>
<protein>
    <submittedName>
        <fullName evidence="1">Uncharacterized protein (DUF4415 family)</fullName>
    </submittedName>
</protein>
<evidence type="ECO:0000313" key="2">
    <source>
        <dbReference type="Proteomes" id="UP000530268"/>
    </source>
</evidence>
<name>A0A7W6E235_9RHOB</name>
<keyword evidence="2" id="KW-1185">Reference proteome</keyword>
<dbReference type="RefSeq" id="WP_184563232.1">
    <property type="nucleotide sequence ID" value="NZ_JACIEI010000002.1"/>
</dbReference>
<gene>
    <name evidence="1" type="ORF">GGR95_000921</name>
</gene>
<dbReference type="EMBL" id="JACIEI010000002">
    <property type="protein sequence ID" value="MBB3993293.1"/>
    <property type="molecule type" value="Genomic_DNA"/>
</dbReference>
<dbReference type="Pfam" id="PF14384">
    <property type="entry name" value="BrnA_antitoxin"/>
    <property type="match status" value="1"/>
</dbReference>
<sequence>MRPAGKIQREHQNYFVDLMKQIEWDLHQEMLNEGRVPDAWHEIARSKMRQGKTRITLRLEDDVVKFFRKMGPRYQQRMNDVLSAWMHGRLAGLIKGPDASDVDLELMRVEWRTRLGDGELSARNLVRGKAGRIFDVEGMRYLEEGEG</sequence>
<comment type="caution">
    <text evidence="1">The sequence shown here is derived from an EMBL/GenBank/DDBJ whole genome shotgun (WGS) entry which is preliminary data.</text>
</comment>
<dbReference type="AlphaFoldDB" id="A0A7W6E235"/>
<reference evidence="1 2" key="1">
    <citation type="submission" date="2020-08" db="EMBL/GenBank/DDBJ databases">
        <title>Genomic Encyclopedia of Type Strains, Phase IV (KMG-IV): sequencing the most valuable type-strain genomes for metagenomic binning, comparative biology and taxonomic classification.</title>
        <authorList>
            <person name="Goeker M."/>
        </authorList>
    </citation>
    <scope>NUCLEOTIDE SEQUENCE [LARGE SCALE GENOMIC DNA]</scope>
    <source>
        <strain evidence="1 2">DSM 102234</strain>
    </source>
</reference>
<evidence type="ECO:0000313" key="1">
    <source>
        <dbReference type="EMBL" id="MBB3993293.1"/>
    </source>
</evidence>
<accession>A0A7W6E235</accession>